<accession>A0ABD3J1N2</accession>
<dbReference type="FunFam" id="1.25.40.10:FF:000285">
    <property type="entry name" value="Pentatricopeptide repeat-containing protein, chloroplastic"/>
    <property type="match status" value="1"/>
</dbReference>
<evidence type="ECO:0008006" key="5">
    <source>
        <dbReference type="Google" id="ProtNLM"/>
    </source>
</evidence>
<dbReference type="Pfam" id="PF13041">
    <property type="entry name" value="PPR_2"/>
    <property type="match status" value="3"/>
</dbReference>
<dbReference type="EMBL" id="JBJKBG010000010">
    <property type="protein sequence ID" value="KAL3720303.1"/>
    <property type="molecule type" value="Genomic_DNA"/>
</dbReference>
<feature type="repeat" description="PPR" evidence="2">
    <location>
        <begin position="274"/>
        <end position="308"/>
    </location>
</feature>
<dbReference type="InterPro" id="IPR011990">
    <property type="entry name" value="TPR-like_helical_dom_sf"/>
</dbReference>
<dbReference type="InterPro" id="IPR046960">
    <property type="entry name" value="PPR_At4g14850-like_plant"/>
</dbReference>
<dbReference type="FunFam" id="1.25.40.10:FF:000073">
    <property type="entry name" value="Pentatricopeptide repeat-containing protein chloroplastic"/>
    <property type="match status" value="2"/>
</dbReference>
<organism evidence="3 4">
    <name type="scientific">Eucalyptus globulus</name>
    <name type="common">Tasmanian blue gum</name>
    <dbReference type="NCBI Taxonomy" id="34317"/>
    <lineage>
        <taxon>Eukaryota</taxon>
        <taxon>Viridiplantae</taxon>
        <taxon>Streptophyta</taxon>
        <taxon>Embryophyta</taxon>
        <taxon>Tracheophyta</taxon>
        <taxon>Spermatophyta</taxon>
        <taxon>Magnoliopsida</taxon>
        <taxon>eudicotyledons</taxon>
        <taxon>Gunneridae</taxon>
        <taxon>Pentapetalae</taxon>
        <taxon>rosids</taxon>
        <taxon>malvids</taxon>
        <taxon>Myrtales</taxon>
        <taxon>Myrtaceae</taxon>
        <taxon>Myrtoideae</taxon>
        <taxon>Eucalypteae</taxon>
        <taxon>Eucalyptus</taxon>
    </lineage>
</organism>
<proteinExistence type="predicted"/>
<evidence type="ECO:0000313" key="4">
    <source>
        <dbReference type="Proteomes" id="UP001634007"/>
    </source>
</evidence>
<dbReference type="SUPFAM" id="SSF48452">
    <property type="entry name" value="TPR-like"/>
    <property type="match status" value="1"/>
</dbReference>
<feature type="repeat" description="PPR" evidence="2">
    <location>
        <begin position="66"/>
        <end position="100"/>
    </location>
</feature>
<sequence>MPRREALLRFIESCEDGRHLASLHALLLKTGVAHDPRYATKLTTSLAKYTSVEDARKLFDELPHRSVYLWNSILGSYCKERRYEEALRLFRRMVSDGKSAEGKPDNFTVPVALKACAGLRVLEYGEMVHGYVKKSGEVDLDIFVGSALIDLYSKCGRMGSAWKVFGEFPRPDVVMCTSMITGYEHNGSPVEALQLFTRMAKTGGFVADPVSLITVVSACAQLLNLKLGSSVHGFMYRMGFDANLSLLNSVLNLYAKTGSIRLATNLFRKMPRTDVISWSSVIACYVCKGATDEALNLFNEMIEKGYEPNEVSVVGALQACAAGCNLEGGKKIHAFASAKKIELNVSVSTAIVDMYMKCSSPDEGFDLFHRMPNKDVVAWVTLLSGCAENGMAYKSMDVFCNMLASEIVPDAVAIVKILAACSELGILQQAICLHGHLIRSGFSNNMHVGATLLELYSKCGSLDNAIKVFDGMCEKDVVIWSSMIAGYGIHGQGKEALRLFDQMTRNSPVKPNNVTFLSLLSACSHSGLIEEGIEMFNKMVHKYHLKPDSEHYGIVVDLLGRVGQLDKAIEVIRKMPTLASSHVWGALLGACRIHDDIEMGELAASHLLQLDPDHAGYYVLLSNIYAMYGKWDDMSKVRSLIKEKKLKKAFGQSVIEVKNKTHTFVVDDRSHQDSSKIFELLRSLEVRMTEEGYVPNVEVQLNGTEEFC</sequence>
<dbReference type="AlphaFoldDB" id="A0ABD3J1N2"/>
<dbReference type="Pfam" id="PF20431">
    <property type="entry name" value="E_motif"/>
    <property type="match status" value="1"/>
</dbReference>
<feature type="repeat" description="PPR" evidence="2">
    <location>
        <begin position="172"/>
        <end position="206"/>
    </location>
</feature>
<dbReference type="PANTHER" id="PTHR47926:SF431">
    <property type="entry name" value="PENTATRICOPEPTIDE REPEAT-CONTAINING PROTEIN-RELATED"/>
    <property type="match status" value="1"/>
</dbReference>
<evidence type="ECO:0000313" key="3">
    <source>
        <dbReference type="EMBL" id="KAL3720303.1"/>
    </source>
</evidence>
<feature type="repeat" description="PPR" evidence="2">
    <location>
        <begin position="512"/>
        <end position="542"/>
    </location>
</feature>
<dbReference type="PANTHER" id="PTHR47926">
    <property type="entry name" value="PENTATRICOPEPTIDE REPEAT-CONTAINING PROTEIN"/>
    <property type="match status" value="1"/>
</dbReference>
<reference evidence="3 4" key="1">
    <citation type="submission" date="2024-11" db="EMBL/GenBank/DDBJ databases">
        <title>Chromosome-level genome assembly of Eucalyptus globulus Labill. provides insights into its genome evolution.</title>
        <authorList>
            <person name="Li X."/>
        </authorList>
    </citation>
    <scope>NUCLEOTIDE SEQUENCE [LARGE SCALE GENOMIC DNA]</scope>
    <source>
        <strain evidence="3">CL2024</strain>
        <tissue evidence="3">Fresh tender leaves</tissue>
    </source>
</reference>
<gene>
    <name evidence="3" type="ORF">ACJRO7_005177</name>
</gene>
<name>A0ABD3J1N2_EUCGL</name>
<dbReference type="NCBIfam" id="TIGR00756">
    <property type="entry name" value="PPR"/>
    <property type="match status" value="6"/>
</dbReference>
<dbReference type="Proteomes" id="UP001634007">
    <property type="component" value="Unassembled WGS sequence"/>
</dbReference>
<dbReference type="InterPro" id="IPR002885">
    <property type="entry name" value="PPR_rpt"/>
</dbReference>
<comment type="caution">
    <text evidence="3">The sequence shown here is derived from an EMBL/GenBank/DDBJ whole genome shotgun (WGS) entry which is preliminary data.</text>
</comment>
<dbReference type="Gene3D" id="1.25.40.10">
    <property type="entry name" value="Tetratricopeptide repeat domain"/>
    <property type="match status" value="6"/>
</dbReference>
<feature type="repeat" description="PPR" evidence="2">
    <location>
        <begin position="375"/>
        <end position="409"/>
    </location>
</feature>
<dbReference type="InterPro" id="IPR046848">
    <property type="entry name" value="E_motif"/>
</dbReference>
<dbReference type="PROSITE" id="PS51375">
    <property type="entry name" value="PPR"/>
    <property type="match status" value="6"/>
</dbReference>
<dbReference type="Pfam" id="PF01535">
    <property type="entry name" value="PPR"/>
    <property type="match status" value="6"/>
</dbReference>
<dbReference type="FunFam" id="1.25.40.10:FF:000366">
    <property type="entry name" value="Pentatricopeptide (PPR) repeat-containing protein"/>
    <property type="match status" value="1"/>
</dbReference>
<keyword evidence="1" id="KW-0677">Repeat</keyword>
<dbReference type="FunFam" id="1.25.40.10:FF:000031">
    <property type="entry name" value="Pentatricopeptide repeat-containing protein mitochondrial"/>
    <property type="match status" value="1"/>
</dbReference>
<protein>
    <recommendedName>
        <fullName evidence="5">Pentatricopeptide repeat-containing protein At3g01580</fullName>
    </recommendedName>
</protein>
<keyword evidence="4" id="KW-1185">Reference proteome</keyword>
<evidence type="ECO:0000256" key="1">
    <source>
        <dbReference type="ARBA" id="ARBA00022737"/>
    </source>
</evidence>
<evidence type="ECO:0000256" key="2">
    <source>
        <dbReference type="PROSITE-ProRule" id="PRU00708"/>
    </source>
</evidence>
<feature type="repeat" description="PPR" evidence="2">
    <location>
        <begin position="476"/>
        <end position="510"/>
    </location>
</feature>